<keyword evidence="3" id="KW-1003">Cell membrane</keyword>
<dbReference type="Gene3D" id="3.20.20.450">
    <property type="entry name" value="EAL domain"/>
    <property type="match status" value="1"/>
</dbReference>
<keyword evidence="8 10" id="KW-0472">Membrane</keyword>
<dbReference type="GO" id="GO:0005886">
    <property type="term" value="C:plasma membrane"/>
    <property type="evidence" value="ECO:0007669"/>
    <property type="project" value="UniProtKB-SubCell"/>
</dbReference>
<dbReference type="InterPro" id="IPR035919">
    <property type="entry name" value="EAL_sf"/>
</dbReference>
<evidence type="ECO:0000256" key="4">
    <source>
        <dbReference type="ARBA" id="ARBA00022636"/>
    </source>
</evidence>
<evidence type="ECO:0000256" key="8">
    <source>
        <dbReference type="ARBA" id="ARBA00023136"/>
    </source>
</evidence>
<dbReference type="AlphaFoldDB" id="D4E3X0"/>
<dbReference type="NCBIfam" id="NF007839">
    <property type="entry name" value="PRK10551.1"/>
    <property type="match status" value="1"/>
</dbReference>
<accession>D4E3X0</accession>
<dbReference type="PANTHER" id="PTHR33121:SF73">
    <property type="entry name" value="CYCLIC DI-GMP PHOSPHODIESTERASE PDEN-RELATED"/>
    <property type="match status" value="1"/>
</dbReference>
<evidence type="ECO:0000256" key="1">
    <source>
        <dbReference type="ARBA" id="ARBA00004651"/>
    </source>
</evidence>
<sequence length="531" mass="59841">MGLKRAFARHVSHRRRSLIKSTVAALVFFLLFISVTLFLIDHQRAQYQRLVEQRTQKFTVNYLNHLTDTMRELTSLTDKPCLTMQADITYQAAFTSGVRTFLLIKNGYAYCSSATGDMMLAMRDIYPDLNWHQPLDLKLQQGTPMVPDKPAVAVWLRQPGAENTGVLATLDIDLLPYLLFTSHDEEAPGIAIIMGNRALTTFGPDLLSLDQLPNGRSYRLSIPGYPLAIQFYNEKLTPNDIRLTVLGSLVLSLLIGVLCYYMLMLRQSPERAMMRAIRHNEFFVEYQPVLHSASNAVSGLEALIRWQHPIEGRIPPDLFIPYAESEDLIVPLTRHLFTLIATDAPRLATVLPRGAKLGLNLSPHHLSAPSFHQDVRALLAQLPADHFTLVFEITERGMLEEQSALAEFDWLHRQGIEVAIDDFGTGHSALIYLERFSMDYLKIDRGFVSTIGQDTVTAPVLDAVLTLAKKLKMQTVAEGVETAEQRHYLYQHGVNFMQGYYFSKPLSAEAFVEFCGVNAVYPHQTDAMADI</sequence>
<comment type="catalytic activity">
    <reaction evidence="9">
        <text>3',3'-c-di-GMP + H2O = 5'-phosphoguanylyl(3'-&gt;5')guanosine + H(+)</text>
        <dbReference type="Rhea" id="RHEA:24902"/>
        <dbReference type="ChEBI" id="CHEBI:15377"/>
        <dbReference type="ChEBI" id="CHEBI:15378"/>
        <dbReference type="ChEBI" id="CHEBI:58754"/>
        <dbReference type="ChEBI" id="CHEBI:58805"/>
        <dbReference type="EC" id="3.1.4.52"/>
    </reaction>
</comment>
<evidence type="ECO:0000256" key="5">
    <source>
        <dbReference type="ARBA" id="ARBA00022692"/>
    </source>
</evidence>
<dbReference type="RefSeq" id="WP_004960732.1">
    <property type="nucleotide sequence ID" value="NZ_GG753567.1"/>
</dbReference>
<dbReference type="OrthoDB" id="675397at2"/>
<comment type="subcellular location">
    <subcellularLocation>
        <location evidence="1">Cell membrane</location>
        <topology evidence="1">Multi-pass membrane protein</topology>
    </subcellularLocation>
</comment>
<dbReference type="SMART" id="SM00052">
    <property type="entry name" value="EAL"/>
    <property type="match status" value="1"/>
</dbReference>
<dbReference type="SUPFAM" id="SSF141868">
    <property type="entry name" value="EAL domain-like"/>
    <property type="match status" value="1"/>
</dbReference>
<reference evidence="12 13" key="1">
    <citation type="submission" date="2010-01" db="EMBL/GenBank/DDBJ databases">
        <authorList>
            <person name="Muzny D."/>
            <person name="Qin X."/>
            <person name="Deng J."/>
            <person name="Jiang H."/>
            <person name="Liu Y."/>
            <person name="Qu J."/>
            <person name="Song X.-Z."/>
            <person name="Zhang L."/>
            <person name="Thornton R."/>
            <person name="Coyle M."/>
            <person name="Francisco L."/>
            <person name="Jackson L."/>
            <person name="Javaid M."/>
            <person name="Korchina V."/>
            <person name="Kovar C."/>
            <person name="Mata R."/>
            <person name="Mathew T."/>
            <person name="Ngo R."/>
            <person name="Nguyen L."/>
            <person name="Nguyen N."/>
            <person name="Okwuonu G."/>
            <person name="Ongeri F."/>
            <person name="Pham C."/>
            <person name="Simmons D."/>
            <person name="Wilczek-Boney K."/>
            <person name="Hale W."/>
            <person name="Jakkamsetti A."/>
            <person name="Pham P."/>
            <person name="Ruth R."/>
            <person name="San Lucas F."/>
            <person name="Warren J."/>
            <person name="Zhang J."/>
            <person name="Zhao Z."/>
            <person name="Zhou C."/>
            <person name="Zhu D."/>
            <person name="Lee S."/>
            <person name="Bess C."/>
            <person name="Blankenburg K."/>
            <person name="Forbes L."/>
            <person name="Fu Q."/>
            <person name="Gubbala S."/>
            <person name="Hirani K."/>
            <person name="Jayaseelan J.C."/>
            <person name="Lara F."/>
            <person name="Munidasa M."/>
            <person name="Palculict T."/>
            <person name="Patil S."/>
            <person name="Pu L.-L."/>
            <person name="Saada N."/>
            <person name="Tang L."/>
            <person name="Weissenberger G."/>
            <person name="Zhu Y."/>
            <person name="Hemphill L."/>
            <person name="Shang Y."/>
            <person name="Youmans B."/>
            <person name="Ayvaz T."/>
            <person name="Ross M."/>
            <person name="Santibanez J."/>
            <person name="Aqrawi P."/>
            <person name="Gross S."/>
            <person name="Joshi V."/>
            <person name="Fowler G."/>
            <person name="Nazareth L."/>
            <person name="Reid J."/>
            <person name="Worley K."/>
            <person name="Petrosino J."/>
            <person name="Highlander S."/>
            <person name="Gibbs R."/>
        </authorList>
    </citation>
    <scope>NUCLEOTIDE SEQUENCE [LARGE SCALE GENOMIC DNA]</scope>
    <source>
        <strain evidence="12 13">DSM 4582</strain>
    </source>
</reference>
<dbReference type="CDD" id="cd01948">
    <property type="entry name" value="EAL"/>
    <property type="match status" value="1"/>
</dbReference>
<evidence type="ECO:0000256" key="3">
    <source>
        <dbReference type="ARBA" id="ARBA00022475"/>
    </source>
</evidence>
<evidence type="ECO:0000256" key="7">
    <source>
        <dbReference type="ARBA" id="ARBA00022989"/>
    </source>
</evidence>
<evidence type="ECO:0000256" key="10">
    <source>
        <dbReference type="SAM" id="Phobius"/>
    </source>
</evidence>
<dbReference type="PANTHER" id="PTHR33121">
    <property type="entry name" value="CYCLIC DI-GMP PHOSPHODIESTERASE PDEF"/>
    <property type="match status" value="1"/>
</dbReference>
<keyword evidence="13" id="KW-1185">Reference proteome</keyword>
<evidence type="ECO:0000313" key="12">
    <source>
        <dbReference type="EMBL" id="EFE95450.1"/>
    </source>
</evidence>
<name>D4E3X0_SEROD</name>
<evidence type="ECO:0000259" key="11">
    <source>
        <dbReference type="PROSITE" id="PS50883"/>
    </source>
</evidence>
<dbReference type="Proteomes" id="UP000005723">
    <property type="component" value="Unassembled WGS sequence"/>
</dbReference>
<dbReference type="Pfam" id="PF12792">
    <property type="entry name" value="CSS-motif"/>
    <property type="match status" value="1"/>
</dbReference>
<evidence type="ECO:0000256" key="9">
    <source>
        <dbReference type="ARBA" id="ARBA00034290"/>
    </source>
</evidence>
<feature type="domain" description="EAL" evidence="11">
    <location>
        <begin position="266"/>
        <end position="519"/>
    </location>
</feature>
<feature type="transmembrane region" description="Helical" evidence="10">
    <location>
        <begin position="243"/>
        <end position="265"/>
    </location>
</feature>
<keyword evidence="5 10" id="KW-0812">Transmembrane</keyword>
<proteinExistence type="predicted"/>
<keyword evidence="7 10" id="KW-1133">Transmembrane helix</keyword>
<dbReference type="PROSITE" id="PS50883">
    <property type="entry name" value="EAL"/>
    <property type="match status" value="1"/>
</dbReference>
<organism evidence="12 13">
    <name type="scientific">Serratia odorifera DSM 4582</name>
    <dbReference type="NCBI Taxonomy" id="667129"/>
    <lineage>
        <taxon>Bacteria</taxon>
        <taxon>Pseudomonadati</taxon>
        <taxon>Pseudomonadota</taxon>
        <taxon>Gammaproteobacteria</taxon>
        <taxon>Enterobacterales</taxon>
        <taxon>Yersiniaceae</taxon>
        <taxon>Serratia</taxon>
    </lineage>
</organism>
<dbReference type="InterPro" id="IPR001633">
    <property type="entry name" value="EAL_dom"/>
</dbReference>
<dbReference type="GO" id="GO:0071111">
    <property type="term" value="F:cyclic-guanylate-specific phosphodiesterase activity"/>
    <property type="evidence" value="ECO:0007669"/>
    <property type="project" value="UniProtKB-EC"/>
</dbReference>
<comment type="caution">
    <text evidence="12">The sequence shown here is derived from an EMBL/GenBank/DDBJ whole genome shotgun (WGS) entry which is preliminary data.</text>
</comment>
<keyword evidence="6" id="KW-0378">Hydrolase</keyword>
<dbReference type="InterPro" id="IPR024744">
    <property type="entry name" value="CSS-motif_dom"/>
</dbReference>
<evidence type="ECO:0000256" key="2">
    <source>
        <dbReference type="ARBA" id="ARBA00012282"/>
    </source>
</evidence>
<dbReference type="InterPro" id="IPR050706">
    <property type="entry name" value="Cyclic-di-GMP_PDE-like"/>
</dbReference>
<dbReference type="EMBL" id="ADBY01000047">
    <property type="protein sequence ID" value="EFE95450.1"/>
    <property type="molecule type" value="Genomic_DNA"/>
</dbReference>
<dbReference type="EC" id="3.1.4.52" evidence="2"/>
<gene>
    <name evidence="12" type="primary">rtn</name>
    <name evidence="12" type="ORF">HMPREF0758_2870</name>
</gene>
<feature type="transmembrane region" description="Helical" evidence="10">
    <location>
        <begin position="21"/>
        <end position="40"/>
    </location>
</feature>
<evidence type="ECO:0000256" key="6">
    <source>
        <dbReference type="ARBA" id="ARBA00022801"/>
    </source>
</evidence>
<dbReference type="HOGENOM" id="CLU_000445_131_2_6"/>
<keyword evidence="4" id="KW-0973">c-di-GMP</keyword>
<protein>
    <recommendedName>
        <fullName evidence="2">cyclic-guanylate-specific phosphodiesterase</fullName>
        <ecNumber evidence="2">3.1.4.52</ecNumber>
    </recommendedName>
</protein>
<evidence type="ECO:0000313" key="13">
    <source>
        <dbReference type="Proteomes" id="UP000005723"/>
    </source>
</evidence>
<dbReference type="STRING" id="667129.HMPREF0758_2870"/>
<dbReference type="Pfam" id="PF00563">
    <property type="entry name" value="EAL"/>
    <property type="match status" value="1"/>
</dbReference>